<keyword evidence="1" id="KW-0732">Signal</keyword>
<dbReference type="Pfam" id="PF00300">
    <property type="entry name" value="His_Phos_1"/>
    <property type="match status" value="1"/>
</dbReference>
<protein>
    <submittedName>
        <fullName evidence="2">Predicted fructose-2,6-bisphosphatase</fullName>
    </submittedName>
</protein>
<sequence>MSVFHICRHLWLTVLVLLPFAAVQAPAQAGSLSDAINDIDADVLFLRHALAPGFGDPAVFSIDDCRTQRNLSQAGRDQSRRIGDYLRDEGLDIRVILSSRWCRCVETAAQMGIGPFTTHDGLNSFFDGHVDRAETLALLRQHLDKLAASPTGGLSLMVTHQVVITGITGIAPASGGFVAYNSRTGESKQAGTPVRP</sequence>
<feature type="signal peptide" evidence="1">
    <location>
        <begin position="1"/>
        <end position="29"/>
    </location>
</feature>
<dbReference type="InterPro" id="IPR013078">
    <property type="entry name" value="His_Pase_superF_clade-1"/>
</dbReference>
<dbReference type="SUPFAM" id="SSF53254">
    <property type="entry name" value="Phosphoglycerate mutase-like"/>
    <property type="match status" value="1"/>
</dbReference>
<feature type="chain" id="PRO_5004241832" evidence="1">
    <location>
        <begin position="30"/>
        <end position="196"/>
    </location>
</feature>
<accession>Q4PJG9</accession>
<evidence type="ECO:0000256" key="1">
    <source>
        <dbReference type="SAM" id="SignalP"/>
    </source>
</evidence>
<dbReference type="AlphaFoldDB" id="Q4PJG9"/>
<dbReference type="EMBL" id="DQ088847">
    <property type="protein sequence ID" value="AAY82808.1"/>
    <property type="molecule type" value="Genomic_DNA"/>
</dbReference>
<organism evidence="2">
    <name type="scientific">uncultured bacterium MedeBAC46A06</name>
    <dbReference type="NCBI Taxonomy" id="332275"/>
    <lineage>
        <taxon>Bacteria</taxon>
        <taxon>environmental samples</taxon>
    </lineage>
</organism>
<name>Q4PJG9_9BACT</name>
<dbReference type="InterPro" id="IPR029033">
    <property type="entry name" value="His_PPase_superfam"/>
</dbReference>
<proteinExistence type="predicted"/>
<dbReference type="CDD" id="cd07040">
    <property type="entry name" value="HP"/>
    <property type="match status" value="1"/>
</dbReference>
<evidence type="ECO:0000313" key="2">
    <source>
        <dbReference type="EMBL" id="AAY82808.1"/>
    </source>
</evidence>
<dbReference type="Gene3D" id="3.40.50.1240">
    <property type="entry name" value="Phosphoglycerate mutase-like"/>
    <property type="match status" value="1"/>
</dbReference>
<reference evidence="2" key="1">
    <citation type="journal article" date="2005" name="PLoS Biol.">
        <title>New insights into metabolic properties of marine bacteria encoding proteorhodopsins.</title>
        <authorList>
            <person name="Sabehi G."/>
            <person name="Loy A."/>
            <person name="Jung K.H."/>
            <person name="Partha R."/>
            <person name="Spudich J.L."/>
            <person name="Isaacson T."/>
            <person name="Hirschberg J."/>
            <person name="Wagner M."/>
            <person name="Beja O."/>
        </authorList>
    </citation>
    <scope>NUCLEOTIDE SEQUENCE</scope>
</reference>